<sequence>MHVIFDVCQYLAPLQPILTIGSVLIGTANLAVGIKRMRRTRLSR</sequence>
<protein>
    <submittedName>
        <fullName evidence="2">Uncharacterized protein</fullName>
    </submittedName>
</protein>
<keyword evidence="3" id="KW-1185">Reference proteome</keyword>
<dbReference type="Proteomes" id="UP001622594">
    <property type="component" value="Chromosome"/>
</dbReference>
<evidence type="ECO:0000313" key="2">
    <source>
        <dbReference type="EMBL" id="WTR68012.1"/>
    </source>
</evidence>
<keyword evidence="1" id="KW-1133">Transmembrane helix</keyword>
<keyword evidence="1" id="KW-0812">Transmembrane</keyword>
<proteinExistence type="predicted"/>
<evidence type="ECO:0000256" key="1">
    <source>
        <dbReference type="SAM" id="Phobius"/>
    </source>
</evidence>
<gene>
    <name evidence="2" type="ORF">OG814_01420</name>
</gene>
<reference evidence="2 3" key="1">
    <citation type="submission" date="2022-10" db="EMBL/GenBank/DDBJ databases">
        <title>The complete genomes of actinobacterial strains from the NBC collection.</title>
        <authorList>
            <person name="Joergensen T.S."/>
            <person name="Alvarez Arevalo M."/>
            <person name="Sterndorff E.B."/>
            <person name="Faurdal D."/>
            <person name="Vuksanovic O."/>
            <person name="Mourched A.-S."/>
            <person name="Charusanti P."/>
            <person name="Shaw S."/>
            <person name="Blin K."/>
            <person name="Weber T."/>
        </authorList>
    </citation>
    <scope>NUCLEOTIDE SEQUENCE [LARGE SCALE GENOMIC DNA]</scope>
    <source>
        <strain evidence="2 3">NBC_00123</strain>
    </source>
</reference>
<evidence type="ECO:0000313" key="3">
    <source>
        <dbReference type="Proteomes" id="UP001622594"/>
    </source>
</evidence>
<accession>A0ABZ1L1E1</accession>
<organism evidence="2 3">
    <name type="scientific">Streptomyces zaomyceticus</name>
    <dbReference type="NCBI Taxonomy" id="68286"/>
    <lineage>
        <taxon>Bacteria</taxon>
        <taxon>Bacillati</taxon>
        <taxon>Actinomycetota</taxon>
        <taxon>Actinomycetes</taxon>
        <taxon>Kitasatosporales</taxon>
        <taxon>Streptomycetaceae</taxon>
        <taxon>Streptomyces</taxon>
    </lineage>
</organism>
<dbReference type="EMBL" id="CP108188">
    <property type="protein sequence ID" value="WTR68012.1"/>
    <property type="molecule type" value="Genomic_DNA"/>
</dbReference>
<keyword evidence="1" id="KW-0472">Membrane</keyword>
<feature type="transmembrane region" description="Helical" evidence="1">
    <location>
        <begin position="12"/>
        <end position="34"/>
    </location>
</feature>
<name>A0ABZ1L1E1_9ACTN</name>
<dbReference type="RefSeq" id="WP_406333154.1">
    <property type="nucleotide sequence ID" value="NZ_CP108188.1"/>
</dbReference>